<accession>A0A3G9GFV5</accession>
<name>A0A3G9GFV5_9NEIS</name>
<evidence type="ECO:0000259" key="3">
    <source>
        <dbReference type="Pfam" id="PF06276"/>
    </source>
</evidence>
<reference evidence="5" key="1">
    <citation type="journal article" date="2017" name="Biotechnol. Biofuels">
        <title>Evaluation of environmental bacterial communities as a factor affecting the growth of duckweed Lemna minor.</title>
        <authorList>
            <person name="Ishizawa H."/>
            <person name="Kuroda M."/>
            <person name="Morikawa M."/>
            <person name="Ike M."/>
        </authorList>
    </citation>
    <scope>NUCLEOTIDE SEQUENCE [LARGE SCALE GENOMIC DNA]</scope>
    <source>
        <strain evidence="5">H3</strain>
    </source>
</reference>
<dbReference type="PANTHER" id="PTHR34384">
    <property type="entry name" value="L-2,3-DIAMINOPROPANOATE--CITRATE LIGASE"/>
    <property type="match status" value="1"/>
</dbReference>
<dbReference type="PANTHER" id="PTHR34384:SF6">
    <property type="entry name" value="STAPHYLOFERRIN B SYNTHASE"/>
    <property type="match status" value="1"/>
</dbReference>
<dbReference type="Proteomes" id="UP000198290">
    <property type="component" value="Chromosome"/>
</dbReference>
<evidence type="ECO:0000256" key="1">
    <source>
        <dbReference type="ARBA" id="ARBA00004924"/>
    </source>
</evidence>
<reference evidence="4 5" key="2">
    <citation type="journal article" date="2017" name="Genome Announc.">
        <title>Draft genome sequence of Aquitalea magnusonii strain H3, a plant growth-promoting bacterium of duckweed Lemna minor.</title>
        <authorList>
            <person name="Ishizawa H."/>
            <person name="Kuroda M."/>
            <person name="Ike M."/>
        </authorList>
    </citation>
    <scope>NUCLEOTIDE SEQUENCE [LARGE SCALE GENOMIC DNA]</scope>
    <source>
        <strain evidence="4 5">H3</strain>
    </source>
</reference>
<dbReference type="InterPro" id="IPR022770">
    <property type="entry name" value="IucA/IucC-like_C"/>
</dbReference>
<dbReference type="InterPro" id="IPR037455">
    <property type="entry name" value="LucA/IucC-like"/>
</dbReference>
<dbReference type="Gene3D" id="1.10.510.40">
    <property type="match status" value="1"/>
</dbReference>
<dbReference type="AlphaFoldDB" id="A0A3G9GFV5"/>
<dbReference type="EMBL" id="AP018823">
    <property type="protein sequence ID" value="BBF86345.1"/>
    <property type="molecule type" value="Genomic_DNA"/>
</dbReference>
<evidence type="ECO:0000313" key="4">
    <source>
        <dbReference type="EMBL" id="BBF86345.1"/>
    </source>
</evidence>
<reference evidence="5" key="3">
    <citation type="journal article" date="2017" name="Plant Physiol. Biochem.">
        <title>Differential oxidative and antioxidative response of duckweed Lemna minor toward plant growth promoting/inhibiting bacteria.</title>
        <authorList>
            <person name="Ishizawa H."/>
            <person name="Kuroda M."/>
            <person name="Morikawa M."/>
            <person name="Ike M."/>
        </authorList>
    </citation>
    <scope>NUCLEOTIDE SEQUENCE [LARGE SCALE GENOMIC DNA]</scope>
    <source>
        <strain evidence="5">H3</strain>
    </source>
</reference>
<dbReference type="Pfam" id="PF06276">
    <property type="entry name" value="FhuF"/>
    <property type="match status" value="1"/>
</dbReference>
<protein>
    <submittedName>
        <fullName evidence="4">Desferrioxamine E biosynthesis protein DesD</fullName>
    </submittedName>
</protein>
<keyword evidence="5" id="KW-1185">Reference proteome</keyword>
<dbReference type="OrthoDB" id="495728at2"/>
<dbReference type="GO" id="GO:0019290">
    <property type="term" value="P:siderophore biosynthetic process"/>
    <property type="evidence" value="ECO:0007669"/>
    <property type="project" value="InterPro"/>
</dbReference>
<dbReference type="Pfam" id="PF04183">
    <property type="entry name" value="IucA_IucC"/>
    <property type="match status" value="1"/>
</dbReference>
<evidence type="ECO:0000259" key="2">
    <source>
        <dbReference type="Pfam" id="PF04183"/>
    </source>
</evidence>
<dbReference type="GO" id="GO:0016881">
    <property type="term" value="F:acid-amino acid ligase activity"/>
    <property type="evidence" value="ECO:0007669"/>
    <property type="project" value="UniProtKB-ARBA"/>
</dbReference>
<proteinExistence type="predicted"/>
<dbReference type="KEGG" id="amah:DLM_2744"/>
<dbReference type="STRING" id="332411.VI06_08040"/>
<dbReference type="InterPro" id="IPR007310">
    <property type="entry name" value="Aerobactin_biosyn_IucA/IucC_N"/>
</dbReference>
<sequence length="603" mass="67873">MQNVNHQHPQQLVSHLQPAIWAKVNRLLLRKAIAEFSHELLLTPELQQQEDGWGEYRLPIPDGSGAYTFRARVLALEHWLIDPASIQRTVRGADAELDALAFIIEFKAVLGIGDDMMPVYLEEISSTLYGSAYKHARGGLSAEELTRADFQSVETSMMEGHPGFVANNGRIGFDAVDYLRHAPEAAAPQRLIWLAVHKARATFSCAADLDYQRLLQEELGSEILAGFARQLAAQQLDMDDYLLMPAHPWQWFNKLAISFAPEVAQRHIVCLGYGEDAYLAQQSIRTFYNISQPQRRYVKTALSILNMGFMRGLSPYYMLATPAINDWIRQLVDSDAYLRQQGFAILREVASIGFRNPYFDSGISKDSPYKKMLSALWRESPASLLAPGKRLMTMAALLHIDAAGESLLAALIRSSGLDARNWVARYLQAYLAPLLHCFYAHELVFMPHGENLILQLENNIPQRAIMKDIAEEAAILNPDAALPPAVARLAVKVPEHMKLLALFTDVFDGFFRYLSAILDEHCGLPEQAFWQEVGQCVRTYQAQFPQLAERFARYDLFMPEFDRSCLNRLQLGNNQQMLDLANPAGNLKFAGTLRNPLANHVAD</sequence>
<dbReference type="Gene3D" id="6.10.250.3370">
    <property type="match status" value="1"/>
</dbReference>
<gene>
    <name evidence="4" type="ORF">DLM_2744</name>
</gene>
<dbReference type="Gene3D" id="3.30.310.280">
    <property type="match status" value="1"/>
</dbReference>
<dbReference type="RefSeq" id="WP_089084563.1">
    <property type="nucleotide sequence ID" value="NZ_AP018823.1"/>
</dbReference>
<evidence type="ECO:0000313" key="5">
    <source>
        <dbReference type="Proteomes" id="UP000198290"/>
    </source>
</evidence>
<feature type="domain" description="Aerobactin siderophore biosynthesis IucA/IucC-like C-terminal" evidence="3">
    <location>
        <begin position="421"/>
        <end position="578"/>
    </location>
</feature>
<organism evidence="4 5">
    <name type="scientific">Aquitalea magnusonii</name>
    <dbReference type="NCBI Taxonomy" id="332411"/>
    <lineage>
        <taxon>Bacteria</taxon>
        <taxon>Pseudomonadati</taxon>
        <taxon>Pseudomonadota</taxon>
        <taxon>Betaproteobacteria</taxon>
        <taxon>Neisseriales</taxon>
        <taxon>Chromobacteriaceae</taxon>
        <taxon>Aquitalea</taxon>
    </lineage>
</organism>
<feature type="domain" description="Aerobactin siderophore biosynthesis IucA/IucC N-terminal" evidence="2">
    <location>
        <begin position="149"/>
        <end position="399"/>
    </location>
</feature>
<comment type="pathway">
    <text evidence="1">Siderophore biosynthesis.</text>
</comment>